<reference evidence="1" key="1">
    <citation type="submission" date="2022-11" db="EMBL/GenBank/DDBJ databases">
        <title>Genome Sequence of Boeremia exigua.</title>
        <authorList>
            <person name="Buettner E."/>
        </authorList>
    </citation>
    <scope>NUCLEOTIDE SEQUENCE</scope>
    <source>
        <strain evidence="1">CU02</strain>
    </source>
</reference>
<dbReference type="EMBL" id="JAPHNI010000065">
    <property type="protein sequence ID" value="KAJ8117139.1"/>
    <property type="molecule type" value="Genomic_DNA"/>
</dbReference>
<comment type="caution">
    <text evidence="1">The sequence shown here is derived from an EMBL/GenBank/DDBJ whole genome shotgun (WGS) entry which is preliminary data.</text>
</comment>
<dbReference type="Proteomes" id="UP001153331">
    <property type="component" value="Unassembled WGS sequence"/>
</dbReference>
<sequence length="530" mass="57534">MESTDDIAYVNARAYTMNTANPWASAFIVSNDGYFTHVGSTEDVLFVAKQARLVVVDLKEHFAMPGIHDAHMHLLFSGLGLTSSATLDMNTTYLNIAENVKHGSCVCEYMNAYQDWMLASAYNSTGFPDGIADRKYLDKLFPDRPVVVSGGAGHAMLLNTAALIEAGYDVDNEPDAHGAKFFRRPDGSLTGELAESAMSKAALAIPAPSRSQVKRALKHAIRLAHEAGVTSTQEASSNTILLQALNEMEREGSLRLDISTHIVHENEWLASESTESLRKLLEVADQHASKHIDTRFVKIMMDGVPLPPLFTHAPLNEHGDIDHSMIVPENVADAVLKYDKKGLTVKIHCTGTGATRHALNAIEAARKSNPNGPRHEIAHNSGVHDDDFQRYAPLNVTAEMSPAEFFAHPVTAASEGLMDWNFTKMMDAGAHLTIGSDWGAVPNPALFQHVAGIVETVGRGDKAAGGEALCRMMTLNGAMAVGREKEVGSIEVGKKANFIVLSQDLSKGEFDGAKVLRTYFEGEKVWDANE</sequence>
<organism evidence="1 2">
    <name type="scientific">Boeremia exigua</name>
    <dbReference type="NCBI Taxonomy" id="749465"/>
    <lineage>
        <taxon>Eukaryota</taxon>
        <taxon>Fungi</taxon>
        <taxon>Dikarya</taxon>
        <taxon>Ascomycota</taxon>
        <taxon>Pezizomycotina</taxon>
        <taxon>Dothideomycetes</taxon>
        <taxon>Pleosporomycetidae</taxon>
        <taxon>Pleosporales</taxon>
        <taxon>Pleosporineae</taxon>
        <taxon>Didymellaceae</taxon>
        <taxon>Boeremia</taxon>
    </lineage>
</organism>
<proteinExistence type="predicted"/>
<accession>A0ACC2IPL3</accession>
<evidence type="ECO:0000313" key="1">
    <source>
        <dbReference type="EMBL" id="KAJ8117139.1"/>
    </source>
</evidence>
<protein>
    <submittedName>
        <fullName evidence="1">Uncharacterized protein</fullName>
    </submittedName>
</protein>
<evidence type="ECO:0000313" key="2">
    <source>
        <dbReference type="Proteomes" id="UP001153331"/>
    </source>
</evidence>
<keyword evidence="2" id="KW-1185">Reference proteome</keyword>
<name>A0ACC2IPL3_9PLEO</name>
<gene>
    <name evidence="1" type="ORF">OPT61_g1610</name>
</gene>